<dbReference type="InterPro" id="IPR038332">
    <property type="entry name" value="PPE_sf"/>
</dbReference>
<organism evidence="2 3">
    <name type="scientific">Amycolatopsis tucumanensis</name>
    <dbReference type="NCBI Taxonomy" id="401106"/>
    <lineage>
        <taxon>Bacteria</taxon>
        <taxon>Bacillati</taxon>
        <taxon>Actinomycetota</taxon>
        <taxon>Actinomycetes</taxon>
        <taxon>Pseudonocardiales</taxon>
        <taxon>Pseudonocardiaceae</taxon>
        <taxon>Amycolatopsis</taxon>
    </lineage>
</organism>
<evidence type="ECO:0000313" key="3">
    <source>
        <dbReference type="Proteomes" id="UP001501624"/>
    </source>
</evidence>
<feature type="compositionally biased region" description="Gly residues" evidence="1">
    <location>
        <begin position="331"/>
        <end position="342"/>
    </location>
</feature>
<dbReference type="EMBL" id="BAABCM010000023">
    <property type="protein sequence ID" value="GAA3854999.1"/>
    <property type="molecule type" value="Genomic_DNA"/>
</dbReference>
<feature type="region of interest" description="Disordered" evidence="1">
    <location>
        <begin position="189"/>
        <end position="224"/>
    </location>
</feature>
<name>A0ABP7JV68_9PSEU</name>
<feature type="region of interest" description="Disordered" evidence="1">
    <location>
        <begin position="331"/>
        <end position="436"/>
    </location>
</feature>
<evidence type="ECO:0000256" key="1">
    <source>
        <dbReference type="SAM" id="MobiDB-lite"/>
    </source>
</evidence>
<feature type="region of interest" description="Disordered" evidence="1">
    <location>
        <begin position="248"/>
        <end position="270"/>
    </location>
</feature>
<protein>
    <recommendedName>
        <fullName evidence="4">PPE family domain-containing protein</fullName>
    </recommendedName>
</protein>
<accession>A0ABP7JV68</accession>
<dbReference type="Gene3D" id="1.20.1260.20">
    <property type="entry name" value="PPE superfamily"/>
    <property type="match status" value="1"/>
</dbReference>
<comment type="caution">
    <text evidence="2">The sequence shown here is derived from an EMBL/GenBank/DDBJ whole genome shotgun (WGS) entry which is preliminary data.</text>
</comment>
<keyword evidence="3" id="KW-1185">Reference proteome</keyword>
<gene>
    <name evidence="2" type="ORF">GCM10022380_85910</name>
</gene>
<proteinExistence type="predicted"/>
<feature type="compositionally biased region" description="Gly residues" evidence="1">
    <location>
        <begin position="381"/>
        <end position="390"/>
    </location>
</feature>
<reference evidence="3" key="1">
    <citation type="journal article" date="2019" name="Int. J. Syst. Evol. Microbiol.">
        <title>The Global Catalogue of Microorganisms (GCM) 10K type strain sequencing project: providing services to taxonomists for standard genome sequencing and annotation.</title>
        <authorList>
            <consortium name="The Broad Institute Genomics Platform"/>
            <consortium name="The Broad Institute Genome Sequencing Center for Infectious Disease"/>
            <person name="Wu L."/>
            <person name="Ma J."/>
        </authorList>
    </citation>
    <scope>NUCLEOTIDE SEQUENCE [LARGE SCALE GENOMIC DNA]</scope>
    <source>
        <strain evidence="3">JCM 17017</strain>
    </source>
</reference>
<feature type="compositionally biased region" description="Gly residues" evidence="1">
    <location>
        <begin position="206"/>
        <end position="222"/>
    </location>
</feature>
<evidence type="ECO:0000313" key="2">
    <source>
        <dbReference type="EMBL" id="GAA3854999.1"/>
    </source>
</evidence>
<feature type="compositionally biased region" description="Low complexity" evidence="1">
    <location>
        <begin position="249"/>
        <end position="264"/>
    </location>
</feature>
<dbReference type="RefSeq" id="WP_237339657.1">
    <property type="nucleotide sequence ID" value="NZ_JAKGSD010000066.1"/>
</dbReference>
<evidence type="ECO:0008006" key="4">
    <source>
        <dbReference type="Google" id="ProtNLM"/>
    </source>
</evidence>
<sequence length="436" mass="42268">MTGAVLGSTASLGGMTGQQIYENFQHAPGPVNLQQGQHHLGTVMKKYQIRSRQVAALTGTMVEGWTGGAADAASQSVSKLAAAHSSAAAAMNTAYELIENQSQAFFDTKNKVVPVPEVPQIPPGLKEIIGDSNGDLSQMVKVAAANAAAKQNVEAMQAWSTTSGDNGAKMPTTYGTLDAGVLGVTQGAQPGGSVDIQNKPTSDGPRFGGAGGASRGGGGVTGGTSSLSGPYQAPAGQIPADGRTVASDAAYAPPSAGSYSPPQQGGYGGGSNYGTPGAYGVPGYGNAAGYRGANPAGGPGAGAGRAGVGSGRGFGAGGAGRAGDFGAGGAGRGGGFGPGSGGNPLSDGKRFGAGNPAAASESFGRGGAGAAGRSGAAGSPGAMGAGAGNRGKGDDDGEHQRKYIVDEDEHFQLTAEGEKAVDPVTGMTVSPPVLGQ</sequence>
<feature type="compositionally biased region" description="Basic and acidic residues" evidence="1">
    <location>
        <begin position="391"/>
        <end position="405"/>
    </location>
</feature>
<dbReference type="Proteomes" id="UP001501624">
    <property type="component" value="Unassembled WGS sequence"/>
</dbReference>